<comment type="similarity">
    <text evidence="2 4">Belongs to the acetyltransferase family. GNA1 subfamily.</text>
</comment>
<dbReference type="CDD" id="cd04301">
    <property type="entry name" value="NAT_SF"/>
    <property type="match status" value="1"/>
</dbReference>
<evidence type="ECO:0000256" key="1">
    <source>
        <dbReference type="ARBA" id="ARBA00004832"/>
    </source>
</evidence>
<reference evidence="6" key="2">
    <citation type="submission" date="2014-07" db="EMBL/GenBank/DDBJ databases">
        <authorList>
            <person name="Hull J."/>
        </authorList>
    </citation>
    <scope>NUCLEOTIDE SEQUENCE</scope>
</reference>
<reference evidence="6" key="1">
    <citation type="journal article" date="2014" name="PLoS ONE">
        <title>Transcriptome-Based Identification of ABC Transporters in the Western Tarnished Plant Bug Lygus hesperus.</title>
        <authorList>
            <person name="Hull J.J."/>
            <person name="Chaney K."/>
            <person name="Geib S.M."/>
            <person name="Fabrick J.A."/>
            <person name="Brent C.S."/>
            <person name="Walsh D."/>
            <person name="Lavine L.C."/>
        </authorList>
    </citation>
    <scope>NUCLEOTIDE SEQUENCE</scope>
</reference>
<evidence type="ECO:0000256" key="3">
    <source>
        <dbReference type="ARBA" id="ARBA00048964"/>
    </source>
</evidence>
<evidence type="ECO:0000313" key="6">
    <source>
        <dbReference type="EMBL" id="JAG17703.1"/>
    </source>
</evidence>
<proteinExistence type="inferred from homology"/>
<dbReference type="EC" id="2.3.1.4" evidence="4"/>
<comment type="pathway">
    <text evidence="1 4">Nucleotide-sugar biosynthesis; UDP-N-acetyl-alpha-D-glucosamine biosynthesis; N-acetyl-alpha-D-glucosamine 1-phosphate from alpha-D-glucosamine 6-phosphate (route I): step 1/2.</text>
</comment>
<feature type="domain" description="N-acetyltransferase" evidence="5">
    <location>
        <begin position="39"/>
        <end position="187"/>
    </location>
</feature>
<dbReference type="UniPathway" id="UPA00113">
    <property type="reaction ID" value="UER00529"/>
</dbReference>
<dbReference type="GO" id="GO:0004343">
    <property type="term" value="F:glucosamine 6-phosphate N-acetyltransferase activity"/>
    <property type="evidence" value="ECO:0007669"/>
    <property type="project" value="UniProtKB-UniRule"/>
</dbReference>
<dbReference type="SUPFAM" id="SSF55729">
    <property type="entry name" value="Acyl-CoA N-acyltransferases (Nat)"/>
    <property type="match status" value="1"/>
</dbReference>
<sequence length="187" mass="21496">MEQQEGDGVRDDNEILAVRVPEVVERFYNDWELKTKAVLMFRRAQVSDYDRGFPALLGQLTTLGNISREAYEQRLNTLVNINKTGPCTYWLLVAEDVESNRIIACGTLMVELKFIHECGKVGHIEDVVVDQEYRKLRIGQKMIKILLDIAEGEGCYKVMLDCNDTNVPFYQSVGFELNSRHMAKYSH</sequence>
<dbReference type="AlphaFoldDB" id="A0A0A9XFX8"/>
<keyword evidence="4" id="KW-0012">Acyltransferase</keyword>
<dbReference type="InterPro" id="IPR016181">
    <property type="entry name" value="Acyl_CoA_acyltransferase"/>
</dbReference>
<accession>A0A0A9XFX8</accession>
<name>A0A0A9XFX8_LYGHE</name>
<gene>
    <name evidence="6" type="primary">gna1</name>
    <name evidence="6" type="ORF">CM83_99180</name>
</gene>
<dbReference type="PROSITE" id="PS51186">
    <property type="entry name" value="GNAT"/>
    <property type="match status" value="1"/>
</dbReference>
<dbReference type="InterPro" id="IPR000182">
    <property type="entry name" value="GNAT_dom"/>
</dbReference>
<evidence type="ECO:0000259" key="5">
    <source>
        <dbReference type="PROSITE" id="PS51186"/>
    </source>
</evidence>
<evidence type="ECO:0000256" key="4">
    <source>
        <dbReference type="RuleBase" id="RU365086"/>
    </source>
</evidence>
<dbReference type="Pfam" id="PF00583">
    <property type="entry name" value="Acetyltransf_1"/>
    <property type="match status" value="1"/>
</dbReference>
<comment type="catalytic activity">
    <reaction evidence="3 4">
        <text>D-glucosamine 6-phosphate + acetyl-CoA = N-acetyl-D-glucosamine 6-phosphate + CoA + H(+)</text>
        <dbReference type="Rhea" id="RHEA:10292"/>
        <dbReference type="ChEBI" id="CHEBI:15378"/>
        <dbReference type="ChEBI" id="CHEBI:57287"/>
        <dbReference type="ChEBI" id="CHEBI:57288"/>
        <dbReference type="ChEBI" id="CHEBI:57513"/>
        <dbReference type="ChEBI" id="CHEBI:58725"/>
        <dbReference type="EC" id="2.3.1.4"/>
    </reaction>
</comment>
<protein>
    <recommendedName>
        <fullName evidence="4">Glucosamine 6-phosphate N-acetyltransferase</fullName>
        <ecNumber evidence="4">2.3.1.4</ecNumber>
    </recommendedName>
</protein>
<dbReference type="PANTHER" id="PTHR13355">
    <property type="entry name" value="GLUCOSAMINE 6-PHOSPHATE N-ACETYLTRANSFERASE"/>
    <property type="match status" value="1"/>
</dbReference>
<dbReference type="Gene3D" id="3.40.630.30">
    <property type="match status" value="1"/>
</dbReference>
<dbReference type="GO" id="GO:0006048">
    <property type="term" value="P:UDP-N-acetylglucosamine biosynthetic process"/>
    <property type="evidence" value="ECO:0007669"/>
    <property type="project" value="UniProtKB-UniRule"/>
</dbReference>
<dbReference type="InterPro" id="IPR039143">
    <property type="entry name" value="GNPNAT1-like"/>
</dbReference>
<organism evidence="6">
    <name type="scientific">Lygus hesperus</name>
    <name type="common">Western plant bug</name>
    <dbReference type="NCBI Taxonomy" id="30085"/>
    <lineage>
        <taxon>Eukaryota</taxon>
        <taxon>Metazoa</taxon>
        <taxon>Ecdysozoa</taxon>
        <taxon>Arthropoda</taxon>
        <taxon>Hexapoda</taxon>
        <taxon>Insecta</taxon>
        <taxon>Pterygota</taxon>
        <taxon>Neoptera</taxon>
        <taxon>Paraneoptera</taxon>
        <taxon>Hemiptera</taxon>
        <taxon>Heteroptera</taxon>
        <taxon>Panheteroptera</taxon>
        <taxon>Cimicomorpha</taxon>
        <taxon>Miridae</taxon>
        <taxon>Mirini</taxon>
        <taxon>Lygus</taxon>
    </lineage>
</organism>
<dbReference type="PANTHER" id="PTHR13355:SF11">
    <property type="entry name" value="GLUCOSAMINE 6-PHOSPHATE N-ACETYLTRANSFERASE"/>
    <property type="match status" value="1"/>
</dbReference>
<evidence type="ECO:0000256" key="2">
    <source>
        <dbReference type="ARBA" id="ARBA00006048"/>
    </source>
</evidence>
<keyword evidence="4 6" id="KW-0808">Transferase</keyword>
<dbReference type="EMBL" id="GBHO01025901">
    <property type="protein sequence ID" value="JAG17703.1"/>
    <property type="molecule type" value="Transcribed_RNA"/>
</dbReference>